<dbReference type="CDD" id="cd07178">
    <property type="entry name" value="terB_like_YebE"/>
    <property type="match status" value="1"/>
</dbReference>
<dbReference type="Pfam" id="PF04391">
    <property type="entry name" value="DUF533"/>
    <property type="match status" value="1"/>
</dbReference>
<dbReference type="SUPFAM" id="SSF158682">
    <property type="entry name" value="TerB-like"/>
    <property type="match status" value="1"/>
</dbReference>
<dbReference type="AlphaFoldDB" id="A0A2U2BGQ7"/>
<dbReference type="KEGG" id="afa:UZ73_16420"/>
<proteinExistence type="predicted"/>
<dbReference type="STRING" id="511.UZ73_16420"/>
<evidence type="ECO:0000313" key="2">
    <source>
        <dbReference type="Proteomes" id="UP000245216"/>
    </source>
</evidence>
<sequence>MSLQQMLQQILQSGQSALKQGQGQLNTSGLGKKISEQAGGFGGGAVVGGVLGVLLGNKKFRKMGGSMAAYGGAAALGALAIKVYQNWQEQNAGQQAAPTPVQAVPPAPLPLAASNQADTHAMVILAALVSAAKADGHIGDAERELIDAEINKMAAPEQARHWLSQELLKPVDPQAVAQLAQTPEMAAEIYLTSVLAIDEQSYMERAYLDELARLLSLPDSLRKSLDNQVQALQQA</sequence>
<dbReference type="GeneID" id="29371438"/>
<reference evidence="1 2" key="1">
    <citation type="submission" date="2018-05" db="EMBL/GenBank/DDBJ databases">
        <title>Genome Sequence of an Efficient Indole-Degrading Bacterium, Alcaligenes sp.YBY.</title>
        <authorList>
            <person name="Yang B."/>
        </authorList>
    </citation>
    <scope>NUCLEOTIDE SEQUENCE [LARGE SCALE GENOMIC DNA]</scope>
    <source>
        <strain evidence="1 2">YBY</strain>
    </source>
</reference>
<reference evidence="1 2" key="2">
    <citation type="submission" date="2018-05" db="EMBL/GenBank/DDBJ databases">
        <authorList>
            <person name="Lanie J.A."/>
            <person name="Ng W.-L."/>
            <person name="Kazmierczak K.M."/>
            <person name="Andrzejewski T.M."/>
            <person name="Davidsen T.M."/>
            <person name="Wayne K.J."/>
            <person name="Tettelin H."/>
            <person name="Glass J.I."/>
            <person name="Rusch D."/>
            <person name="Podicherti R."/>
            <person name="Tsui H.-C.T."/>
            <person name="Winkler M.E."/>
        </authorList>
    </citation>
    <scope>NUCLEOTIDE SEQUENCE [LARGE SCALE GENOMIC DNA]</scope>
    <source>
        <strain evidence="1 2">YBY</strain>
    </source>
</reference>
<dbReference type="InterPro" id="IPR007486">
    <property type="entry name" value="YebE"/>
</dbReference>
<name>A0A2U2BGQ7_ALCFA</name>
<dbReference type="Gene3D" id="1.10.3680.10">
    <property type="entry name" value="TerB-like"/>
    <property type="match status" value="1"/>
</dbReference>
<dbReference type="EMBL" id="QEXO01000004">
    <property type="protein sequence ID" value="PWE13203.1"/>
    <property type="molecule type" value="Genomic_DNA"/>
</dbReference>
<evidence type="ECO:0000313" key="1">
    <source>
        <dbReference type="EMBL" id="PWE13203.1"/>
    </source>
</evidence>
<protein>
    <submittedName>
        <fullName evidence="1">DUF533 domain-containing protein</fullName>
    </submittedName>
</protein>
<comment type="caution">
    <text evidence="1">The sequence shown here is derived from an EMBL/GenBank/DDBJ whole genome shotgun (WGS) entry which is preliminary data.</text>
</comment>
<organism evidence="1 2">
    <name type="scientific">Alcaligenes faecalis</name>
    <dbReference type="NCBI Taxonomy" id="511"/>
    <lineage>
        <taxon>Bacteria</taxon>
        <taxon>Pseudomonadati</taxon>
        <taxon>Pseudomonadota</taxon>
        <taxon>Betaproteobacteria</taxon>
        <taxon>Burkholderiales</taxon>
        <taxon>Alcaligenaceae</taxon>
        <taxon>Alcaligenes</taxon>
    </lineage>
</organism>
<dbReference type="Proteomes" id="UP000245216">
    <property type="component" value="Unassembled WGS sequence"/>
</dbReference>
<gene>
    <name evidence="1" type="ORF">DF183_15355</name>
</gene>
<dbReference type="RefSeq" id="WP_045931632.1">
    <property type="nucleotide sequence ID" value="NZ_CAXOJJ010000002.1"/>
</dbReference>
<dbReference type="InterPro" id="IPR029024">
    <property type="entry name" value="TerB-like"/>
</dbReference>
<accession>A0A2U2BGQ7</accession>